<dbReference type="PROSITE" id="PS51819">
    <property type="entry name" value="VOC"/>
    <property type="match status" value="1"/>
</dbReference>
<dbReference type="VEuPathDB" id="FungiDB:SAPIO_CDS5686"/>
<protein>
    <submittedName>
        <fullName evidence="3">Biphenyl-2,3-diol 1,2-dioxygenase</fullName>
        <ecNumber evidence="3">1.13.11.39</ecNumber>
    </submittedName>
</protein>
<comment type="caution">
    <text evidence="3">The sequence shown here is derived from an EMBL/GenBank/DDBJ whole genome shotgun (WGS) entry which is preliminary data.</text>
</comment>
<feature type="compositionally biased region" description="Polar residues" evidence="1">
    <location>
        <begin position="258"/>
        <end position="267"/>
    </location>
</feature>
<dbReference type="KEGG" id="sapo:SAPIO_CDS5686"/>
<evidence type="ECO:0000259" key="2">
    <source>
        <dbReference type="PROSITE" id="PS51819"/>
    </source>
</evidence>
<feature type="region of interest" description="Disordered" evidence="1">
    <location>
        <begin position="460"/>
        <end position="502"/>
    </location>
</feature>
<dbReference type="EC" id="1.13.11.39" evidence="3"/>
<dbReference type="InterPro" id="IPR037523">
    <property type="entry name" value="VOC_core"/>
</dbReference>
<dbReference type="GeneID" id="27724758"/>
<name>A0A084G566_PSEDA</name>
<feature type="region of interest" description="Disordered" evidence="1">
    <location>
        <begin position="258"/>
        <end position="284"/>
    </location>
</feature>
<evidence type="ECO:0000313" key="3">
    <source>
        <dbReference type="EMBL" id="KEZ42478.1"/>
    </source>
</evidence>
<keyword evidence="3" id="KW-0560">Oxidoreductase</keyword>
<accession>A0A084G566</accession>
<organism evidence="3 4">
    <name type="scientific">Pseudallescheria apiosperma</name>
    <name type="common">Scedosporium apiospermum</name>
    <dbReference type="NCBI Taxonomy" id="563466"/>
    <lineage>
        <taxon>Eukaryota</taxon>
        <taxon>Fungi</taxon>
        <taxon>Dikarya</taxon>
        <taxon>Ascomycota</taxon>
        <taxon>Pezizomycotina</taxon>
        <taxon>Sordariomycetes</taxon>
        <taxon>Hypocreomycetidae</taxon>
        <taxon>Microascales</taxon>
        <taxon>Microascaceae</taxon>
        <taxon>Scedosporium</taxon>
    </lineage>
</organism>
<dbReference type="HOGENOM" id="CLU_524921_0_0_1"/>
<dbReference type="AlphaFoldDB" id="A0A084G566"/>
<evidence type="ECO:0000313" key="4">
    <source>
        <dbReference type="Proteomes" id="UP000028545"/>
    </source>
</evidence>
<proteinExistence type="predicted"/>
<sequence length="519" mass="57129">MQAMRTQACPSSTYDDEHHRIAIGNFSESRSPENPMLATGLHHIAFGYSSLQDLVTSYKQRRARGITPFWCDNHGTTTSMYYQDPDGNMVEMQVDAFPTIEETNAYFASPDFHENPIGVDFDPEELVRRIESGEDEQMILKRANIGPRGVYSVPTPPKPEDGLSCFYSAQKPMGRPKKQMYPEAECQGHNLASELRPEGQQQSYSLPFTEDQIGLTTTITQPTTHTYSSGQQFALFVGGIGGVDFLADITFGQRNLAAETTTASHPPNATEPDPGTTIKAGGSPEWRTDTSCRCLSMIFSALEALSRLPDRVEDAIYVARDASKTVHDVASCTQCGLRLFQHGETPPIRPSQNVTMLMAIFPAIASAYEKVLELAEIEAAQAKQQQRSLVFQLGSYGGAWGQAHWESGGCVESHNNLTLDADSWKRLVRALLRADLHGHGKYQTGLWEIIQEIKSIYTSTPKRDPSTSHIDAPLPTGSGLGSPMVEDTESRPASSGGEMEEFSKVVKEAQHALSKLVIY</sequence>
<dbReference type="InterPro" id="IPR029068">
    <property type="entry name" value="Glyas_Bleomycin-R_OHBP_Dase"/>
</dbReference>
<dbReference type="Gene3D" id="3.10.180.10">
    <property type="entry name" value="2,3-Dihydroxybiphenyl 1,2-Dioxygenase, domain 1"/>
    <property type="match status" value="1"/>
</dbReference>
<dbReference type="RefSeq" id="XP_016642277.1">
    <property type="nucleotide sequence ID" value="XM_016787962.1"/>
</dbReference>
<gene>
    <name evidence="3" type="ORF">SAPIO_CDS5686</name>
</gene>
<dbReference type="EMBL" id="JOWA01000099">
    <property type="protein sequence ID" value="KEZ42478.1"/>
    <property type="molecule type" value="Genomic_DNA"/>
</dbReference>
<dbReference type="SUPFAM" id="SSF54593">
    <property type="entry name" value="Glyoxalase/Bleomycin resistance protein/Dihydroxybiphenyl dioxygenase"/>
    <property type="match status" value="1"/>
</dbReference>
<reference evidence="3 4" key="1">
    <citation type="journal article" date="2014" name="Genome Announc.">
        <title>Draft genome sequence of the pathogenic fungus Scedosporium apiospermum.</title>
        <authorList>
            <person name="Vandeputte P."/>
            <person name="Ghamrawi S."/>
            <person name="Rechenmann M."/>
            <person name="Iltis A."/>
            <person name="Giraud S."/>
            <person name="Fleury M."/>
            <person name="Thornton C."/>
            <person name="Delhaes L."/>
            <person name="Meyer W."/>
            <person name="Papon N."/>
            <person name="Bouchara J.P."/>
        </authorList>
    </citation>
    <scope>NUCLEOTIDE SEQUENCE [LARGE SCALE GENOMIC DNA]</scope>
    <source>
        <strain evidence="3 4">IHEM 14462</strain>
    </source>
</reference>
<dbReference type="OrthoDB" id="5371818at2759"/>
<keyword evidence="3" id="KW-0223">Dioxygenase</keyword>
<dbReference type="Proteomes" id="UP000028545">
    <property type="component" value="Unassembled WGS sequence"/>
</dbReference>
<dbReference type="GO" id="GO:0018583">
    <property type="term" value="F:biphenyl-2,3-diol 1,2-dioxygenase activity"/>
    <property type="evidence" value="ECO:0007669"/>
    <property type="project" value="UniProtKB-EC"/>
</dbReference>
<feature type="domain" description="VOC" evidence="2">
    <location>
        <begin position="1"/>
        <end position="95"/>
    </location>
</feature>
<evidence type="ECO:0000256" key="1">
    <source>
        <dbReference type="SAM" id="MobiDB-lite"/>
    </source>
</evidence>
<keyword evidence="4" id="KW-1185">Reference proteome</keyword>